<dbReference type="Gene3D" id="3.40.50.2300">
    <property type="match status" value="1"/>
</dbReference>
<dbReference type="InterPro" id="IPR050595">
    <property type="entry name" value="Bact_response_regulator"/>
</dbReference>
<keyword evidence="5" id="KW-1185">Reference proteome</keyword>
<feature type="modified residue" description="4-aspartylphosphate" evidence="2">
    <location>
        <position position="57"/>
    </location>
</feature>
<dbReference type="SMART" id="SM00448">
    <property type="entry name" value="REC"/>
    <property type="match status" value="1"/>
</dbReference>
<dbReference type="PROSITE" id="PS50110">
    <property type="entry name" value="RESPONSE_REGULATORY"/>
    <property type="match status" value="1"/>
</dbReference>
<dbReference type="PANTHER" id="PTHR44591">
    <property type="entry name" value="STRESS RESPONSE REGULATOR PROTEIN 1"/>
    <property type="match status" value="1"/>
</dbReference>
<reference evidence="4 5" key="1">
    <citation type="submission" date="2018-06" db="EMBL/GenBank/DDBJ databases">
        <title>Complete genome of Desulfovibrio indonesiensis P37SLT.</title>
        <authorList>
            <person name="Crispim J.S."/>
            <person name="Vidigal P.M.P."/>
            <person name="Silva L.C.F."/>
            <person name="Laguardia C.N."/>
            <person name="Araujo L.C."/>
            <person name="Dias R.S."/>
            <person name="Sousa M.P."/>
            <person name="Paula S.O."/>
            <person name="Silva C."/>
        </authorList>
    </citation>
    <scope>NUCLEOTIDE SEQUENCE [LARGE SCALE GENOMIC DNA]</scope>
    <source>
        <strain evidence="4 5">P37SLT</strain>
    </source>
</reference>
<name>A0A7M3MHW3_9BACT</name>
<dbReference type="InterPro" id="IPR001789">
    <property type="entry name" value="Sig_transdc_resp-reg_receiver"/>
</dbReference>
<evidence type="ECO:0000256" key="2">
    <source>
        <dbReference type="PROSITE-ProRule" id="PRU00169"/>
    </source>
</evidence>
<accession>A0A7M3MHW3</accession>
<dbReference type="PANTHER" id="PTHR44591:SF3">
    <property type="entry name" value="RESPONSE REGULATORY DOMAIN-CONTAINING PROTEIN"/>
    <property type="match status" value="1"/>
</dbReference>
<evidence type="ECO:0000313" key="4">
    <source>
        <dbReference type="EMBL" id="TVM18758.1"/>
    </source>
</evidence>
<dbReference type="Pfam" id="PF00072">
    <property type="entry name" value="Response_reg"/>
    <property type="match status" value="1"/>
</dbReference>
<keyword evidence="1 2" id="KW-0597">Phosphoprotein</keyword>
<organism evidence="4 5">
    <name type="scientific">Oceanidesulfovibrio indonesiensis</name>
    <dbReference type="NCBI Taxonomy" id="54767"/>
    <lineage>
        <taxon>Bacteria</taxon>
        <taxon>Pseudomonadati</taxon>
        <taxon>Thermodesulfobacteriota</taxon>
        <taxon>Desulfovibrionia</taxon>
        <taxon>Desulfovibrionales</taxon>
        <taxon>Desulfovibrionaceae</taxon>
        <taxon>Oceanidesulfovibrio</taxon>
    </lineage>
</organism>
<evidence type="ECO:0000259" key="3">
    <source>
        <dbReference type="PROSITE" id="PS50110"/>
    </source>
</evidence>
<gene>
    <name evidence="4" type="ORF">DPQ33_04605</name>
</gene>
<dbReference type="GO" id="GO:0000160">
    <property type="term" value="P:phosphorelay signal transduction system"/>
    <property type="evidence" value="ECO:0007669"/>
    <property type="project" value="InterPro"/>
</dbReference>
<proteinExistence type="predicted"/>
<protein>
    <submittedName>
        <fullName evidence="4">Response regulator</fullName>
    </submittedName>
</protein>
<dbReference type="InterPro" id="IPR011006">
    <property type="entry name" value="CheY-like_superfamily"/>
</dbReference>
<sequence>MGKKLLIVEDELHIRTLLEQALEDLEEEYAVEIITASDGEEGLEIIRKERPQAVFLDIMMPKMNGYEVCKAVKQDPELKDTIIVLLTAKGQEADRRKGLEIGAYDYMTKPFDPDEVVELAKELLQLVD</sequence>
<dbReference type="SUPFAM" id="SSF52172">
    <property type="entry name" value="CheY-like"/>
    <property type="match status" value="1"/>
</dbReference>
<feature type="domain" description="Response regulatory" evidence="3">
    <location>
        <begin position="4"/>
        <end position="124"/>
    </location>
</feature>
<dbReference type="OrthoDB" id="9790791at2"/>
<dbReference type="RefSeq" id="WP_144302013.1">
    <property type="nucleotide sequence ID" value="NZ_QMIE01000003.1"/>
</dbReference>
<evidence type="ECO:0000313" key="5">
    <source>
        <dbReference type="Proteomes" id="UP000448292"/>
    </source>
</evidence>
<comment type="caution">
    <text evidence="4">The sequence shown here is derived from an EMBL/GenBank/DDBJ whole genome shotgun (WGS) entry which is preliminary data.</text>
</comment>
<dbReference type="AlphaFoldDB" id="A0A7M3MHW3"/>
<dbReference type="Proteomes" id="UP000448292">
    <property type="component" value="Unassembled WGS sequence"/>
</dbReference>
<dbReference type="EMBL" id="QMIE01000003">
    <property type="protein sequence ID" value="TVM18758.1"/>
    <property type="molecule type" value="Genomic_DNA"/>
</dbReference>
<evidence type="ECO:0000256" key="1">
    <source>
        <dbReference type="ARBA" id="ARBA00022553"/>
    </source>
</evidence>
<dbReference type="CDD" id="cd17574">
    <property type="entry name" value="REC_OmpR"/>
    <property type="match status" value="1"/>
</dbReference>